<keyword evidence="2" id="KW-0732">Signal</keyword>
<feature type="signal peptide" evidence="2">
    <location>
        <begin position="1"/>
        <end position="31"/>
    </location>
</feature>
<keyword evidence="4" id="KW-1185">Reference proteome</keyword>
<name>A0ABU7KCC9_9ACTN</name>
<proteinExistence type="predicted"/>
<dbReference type="RefSeq" id="WP_330093649.1">
    <property type="nucleotide sequence ID" value="NZ_JAUZMY010000023.1"/>
</dbReference>
<dbReference type="EMBL" id="JAUZMY010000023">
    <property type="protein sequence ID" value="MEE2039889.1"/>
    <property type="molecule type" value="Genomic_DNA"/>
</dbReference>
<feature type="chain" id="PRO_5046748168" evidence="2">
    <location>
        <begin position="32"/>
        <end position="411"/>
    </location>
</feature>
<evidence type="ECO:0000256" key="1">
    <source>
        <dbReference type="SAM" id="MobiDB-lite"/>
    </source>
</evidence>
<accession>A0ABU7KCC9</accession>
<organism evidence="3 4">
    <name type="scientific">Nocardiopsis codii</name>
    <dbReference type="NCBI Taxonomy" id="3065942"/>
    <lineage>
        <taxon>Bacteria</taxon>
        <taxon>Bacillati</taxon>
        <taxon>Actinomycetota</taxon>
        <taxon>Actinomycetes</taxon>
        <taxon>Streptosporangiales</taxon>
        <taxon>Nocardiopsidaceae</taxon>
        <taxon>Nocardiopsis</taxon>
    </lineage>
</organism>
<feature type="region of interest" description="Disordered" evidence="1">
    <location>
        <begin position="76"/>
        <end position="112"/>
    </location>
</feature>
<protein>
    <submittedName>
        <fullName evidence="3">Uncharacterized protein</fullName>
    </submittedName>
</protein>
<evidence type="ECO:0000313" key="3">
    <source>
        <dbReference type="EMBL" id="MEE2039889.1"/>
    </source>
</evidence>
<evidence type="ECO:0000256" key="2">
    <source>
        <dbReference type="SAM" id="SignalP"/>
    </source>
</evidence>
<reference evidence="3 4" key="1">
    <citation type="submission" date="2023-08" db="EMBL/GenBank/DDBJ databases">
        <authorList>
            <person name="Girao M."/>
            <person name="Carvalho M.F."/>
        </authorList>
    </citation>
    <scope>NUCLEOTIDE SEQUENCE [LARGE SCALE GENOMIC DNA]</scope>
    <source>
        <strain evidence="3 4">CT-R113</strain>
    </source>
</reference>
<gene>
    <name evidence="3" type="ORF">Q8791_21990</name>
</gene>
<comment type="caution">
    <text evidence="3">The sequence shown here is derived from an EMBL/GenBank/DDBJ whole genome shotgun (WGS) entry which is preliminary data.</text>
</comment>
<dbReference type="Proteomes" id="UP001356095">
    <property type="component" value="Unassembled WGS sequence"/>
</dbReference>
<sequence>MFNTARTTAKTLLVAASAASFVALGAGIAGADTLGGVTDGLPLGDLGSQVPSQLTEGVSTPLGDLVKVTPGQISAQPDVRHQAAPAETAGHAVGGGVSAPVETGEENSANVGPLDLGAAREALPLGQGADPVSGAVGGLGLLESLGLGGGGTLPLSHGADPVSGAVGGLGLLESLGLGGGGTLPLSHGADPVSGAVGGLGLLESLGLGGGGTLPLSHGASPVRDSAGTAVAAVSEVGSTAEQGVHEVGSGLSSLDAPLPVRGETLPLAAADTPVGPVDGKNTDLTGGAGTLVSDLVLSDDVLPMAGSAAGVLDGAPVSLPSDELDLSDATGIVGSTLPQSAPAAGDLGLPELPAPGDVLPLAAPETTAAVTDLVGQDALGNDLVGVRGLPTVGEPTIETGPVTDLLPAGTV</sequence>
<evidence type="ECO:0000313" key="4">
    <source>
        <dbReference type="Proteomes" id="UP001356095"/>
    </source>
</evidence>